<dbReference type="PATRIC" id="fig|1629.5.peg.986"/>
<dbReference type="HAMAP" id="MF_01539">
    <property type="entry name" value="TmcAL"/>
    <property type="match status" value="1"/>
</dbReference>
<keyword evidence="1 3" id="KW-0436">Ligase</keyword>
<proteinExistence type="inferred from homology"/>
<comment type="caution">
    <text evidence="3">Lacks conserved residue(s) required for the propagation of feature annotation.</text>
</comment>
<comment type="function">
    <text evidence="3">Catalyzes the formation of N(4)-acetylcytidine (ac(4)C) at the wobble position of elongator tRNA(Met), using acetate and ATP as substrates. First activates an acetate ion to form acetyladenylate (Ac-AMP) and then transfers the acetyl group to tRNA to form ac(4)C34.</text>
</comment>
<dbReference type="GO" id="GO:0005524">
    <property type="term" value="F:ATP binding"/>
    <property type="evidence" value="ECO:0007669"/>
    <property type="project" value="UniProtKB-KW"/>
</dbReference>
<keyword evidence="3" id="KW-0067">ATP-binding</keyword>
<dbReference type="PANTHER" id="PTHR37825:SF1">
    <property type="entry name" value="TRNA(MET) CYTIDINE ACETATE LIGASE"/>
    <property type="match status" value="1"/>
</dbReference>
<dbReference type="Gene3D" id="3.40.50.620">
    <property type="entry name" value="HUPs"/>
    <property type="match status" value="1"/>
</dbReference>
<dbReference type="RefSeq" id="WP_057745861.1">
    <property type="nucleotide sequence ID" value="NZ_BJLU01000002.1"/>
</dbReference>
<dbReference type="GO" id="GO:0005737">
    <property type="term" value="C:cytoplasm"/>
    <property type="evidence" value="ECO:0007669"/>
    <property type="project" value="UniProtKB-SubCell"/>
</dbReference>
<evidence type="ECO:0000256" key="3">
    <source>
        <dbReference type="HAMAP-Rule" id="MF_01539"/>
    </source>
</evidence>
<comment type="caution">
    <text evidence="4">The sequence shown here is derived from an EMBL/GenBank/DDBJ whole genome shotgun (WGS) entry which is preliminary data.</text>
</comment>
<keyword evidence="3" id="KW-0820">tRNA-binding</keyword>
<evidence type="ECO:0000313" key="4">
    <source>
        <dbReference type="EMBL" id="KRN46694.1"/>
    </source>
</evidence>
<dbReference type="SUPFAM" id="SSF52374">
    <property type="entry name" value="Nucleotidylyl transferase"/>
    <property type="match status" value="1"/>
</dbReference>
<reference evidence="4 5" key="1">
    <citation type="journal article" date="2015" name="Genome Announc.">
        <title>Expanding the biotechnology potential of lactobacilli through comparative genomics of 213 strains and associated genera.</title>
        <authorList>
            <person name="Sun Z."/>
            <person name="Harris H.M."/>
            <person name="McCann A."/>
            <person name="Guo C."/>
            <person name="Argimon S."/>
            <person name="Zhang W."/>
            <person name="Yang X."/>
            <person name="Jeffery I.B."/>
            <person name="Cooney J.C."/>
            <person name="Kagawa T.F."/>
            <person name="Liu W."/>
            <person name="Song Y."/>
            <person name="Salvetti E."/>
            <person name="Wrobel A."/>
            <person name="Rasinkangas P."/>
            <person name="Parkhill J."/>
            <person name="Rea M.C."/>
            <person name="O'Sullivan O."/>
            <person name="Ritari J."/>
            <person name="Douillard F.P."/>
            <person name="Paul Ross R."/>
            <person name="Yang R."/>
            <person name="Briner A.E."/>
            <person name="Felis G.E."/>
            <person name="de Vos W.M."/>
            <person name="Barrangou R."/>
            <person name="Klaenhammer T.R."/>
            <person name="Caufield P.W."/>
            <person name="Cui Y."/>
            <person name="Zhang H."/>
            <person name="O'Toole P.W."/>
        </authorList>
    </citation>
    <scope>NUCLEOTIDE SEQUENCE [LARGE SCALE GENOMIC DNA]</scope>
    <source>
        <strain evidence="4 5">DSM 20410</strain>
    </source>
</reference>
<organism evidence="4 5">
    <name type="scientific">Weissella viridescens</name>
    <name type="common">Lactobacillus viridescens</name>
    <dbReference type="NCBI Taxonomy" id="1629"/>
    <lineage>
        <taxon>Bacteria</taxon>
        <taxon>Bacillati</taxon>
        <taxon>Bacillota</taxon>
        <taxon>Bacilli</taxon>
        <taxon>Lactobacillales</taxon>
        <taxon>Lactobacillaceae</taxon>
        <taxon>Weissella</taxon>
    </lineage>
</organism>
<dbReference type="Pfam" id="PF05636">
    <property type="entry name" value="HIGH_NTase1"/>
    <property type="match status" value="1"/>
</dbReference>
<comment type="similarity">
    <text evidence="3">Belongs to the TmcAL family.</text>
</comment>
<dbReference type="OrthoDB" id="9769796at2"/>
<protein>
    <recommendedName>
        <fullName evidence="3">tRNA(Met) cytidine acetate ligase</fullName>
        <ecNumber evidence="3">6.3.4.-</ecNumber>
    </recommendedName>
</protein>
<keyword evidence="3" id="KW-0694">RNA-binding</keyword>
<evidence type="ECO:0000256" key="2">
    <source>
        <dbReference type="ARBA" id="ARBA00022694"/>
    </source>
</evidence>
<dbReference type="GO" id="GO:0000049">
    <property type="term" value="F:tRNA binding"/>
    <property type="evidence" value="ECO:0007669"/>
    <property type="project" value="UniProtKB-KW"/>
</dbReference>
<feature type="binding site" evidence="3">
    <location>
        <begin position="7"/>
        <end position="20"/>
    </location>
    <ligand>
        <name>ATP</name>
        <dbReference type="ChEBI" id="CHEBI:30616"/>
    </ligand>
</feature>
<evidence type="ECO:0000313" key="5">
    <source>
        <dbReference type="Proteomes" id="UP000051992"/>
    </source>
</evidence>
<dbReference type="AlphaFoldDB" id="A0A0R2H4Y7"/>
<evidence type="ECO:0000256" key="1">
    <source>
        <dbReference type="ARBA" id="ARBA00022598"/>
    </source>
</evidence>
<dbReference type="NCBIfam" id="NF010191">
    <property type="entry name" value="PRK13670.1"/>
    <property type="match status" value="1"/>
</dbReference>
<sequence>MHAVGLITEYNPFHNGHLYHVQEAKRVTGADAVVAVMSGNFVQRGMPAVMDKWQRTALALEGGVNLVVELPIAFAVQPAHLFARGAVMLLADLQVETIVFGAEHAELDFMGLAQQAHATLADSEHFKQDYTKTYATQFNDVIEALVGYRIESPNDLLGFAYANAVIELGLQGEISLHPIQRKQAQYHDRELDQNTEVASATALRLASGQSVDQLKQYMSTTGATALSRGGQVVPIDEAWLTSLLFKVRTTPVTGLEQIYQLNDGLAYRLKALAEKKQYLTVADLLDDFKSKRYTRSRLSRSLLYVLLNMTQVEVMTALNQPYLRILGQDQVGRKYLKYIRDLTQLPVINRVSHQDVQTIMALDYRAGMIYQLFTRPEFDQSPQDTGRTPIYFER</sequence>
<comment type="subcellular location">
    <subcellularLocation>
        <location evidence="3">Cytoplasm</location>
    </subcellularLocation>
</comment>
<name>A0A0R2H4Y7_WEIVI</name>
<keyword evidence="3" id="KW-0963">Cytoplasm</keyword>
<feature type="binding site" evidence="3">
    <location>
        <position position="181"/>
    </location>
    <ligand>
        <name>ATP</name>
        <dbReference type="ChEBI" id="CHEBI:30616"/>
    </ligand>
</feature>
<keyword evidence="5" id="KW-1185">Reference proteome</keyword>
<keyword evidence="2 3" id="KW-0819">tRNA processing</keyword>
<comment type="catalytic activity">
    <reaction evidence="3">
        <text>cytidine(34) in elongator tRNA(Met) + acetate + ATP = N(4)-acetylcytidine(34) in elongator tRNA(Met) + AMP + diphosphate</text>
        <dbReference type="Rhea" id="RHEA:58144"/>
        <dbReference type="Rhea" id="RHEA-COMP:10693"/>
        <dbReference type="Rhea" id="RHEA-COMP:10694"/>
        <dbReference type="ChEBI" id="CHEBI:30089"/>
        <dbReference type="ChEBI" id="CHEBI:30616"/>
        <dbReference type="ChEBI" id="CHEBI:33019"/>
        <dbReference type="ChEBI" id="CHEBI:74900"/>
        <dbReference type="ChEBI" id="CHEBI:82748"/>
        <dbReference type="ChEBI" id="CHEBI:456215"/>
    </reaction>
</comment>
<accession>A0A0R2H4Y7</accession>
<dbReference type="PANTHER" id="PTHR37825">
    <property type="entry name" value="TRNA(MET) CYTIDINE ACETATE LIGASE"/>
    <property type="match status" value="1"/>
</dbReference>
<gene>
    <name evidence="3" type="primary">tmcAL</name>
    <name evidence="4" type="ORF">IV50_GL000979</name>
</gene>
<dbReference type="Proteomes" id="UP000051992">
    <property type="component" value="Unassembled WGS sequence"/>
</dbReference>
<dbReference type="InterPro" id="IPR014729">
    <property type="entry name" value="Rossmann-like_a/b/a_fold"/>
</dbReference>
<dbReference type="InterPro" id="IPR008513">
    <property type="entry name" value="tRNA(Met)_cyd_acetate_ligase"/>
</dbReference>
<dbReference type="GO" id="GO:0006400">
    <property type="term" value="P:tRNA modification"/>
    <property type="evidence" value="ECO:0007669"/>
    <property type="project" value="UniProtKB-UniRule"/>
</dbReference>
<feature type="binding site" evidence="3">
    <location>
        <position position="154"/>
    </location>
    <ligand>
        <name>ATP</name>
        <dbReference type="ChEBI" id="CHEBI:30616"/>
    </ligand>
</feature>
<dbReference type="EC" id="6.3.4.-" evidence="3"/>
<keyword evidence="3" id="KW-0547">Nucleotide-binding</keyword>
<feature type="binding site" evidence="3">
    <location>
        <position position="101"/>
    </location>
    <ligand>
        <name>ATP</name>
        <dbReference type="ChEBI" id="CHEBI:30616"/>
    </ligand>
</feature>
<dbReference type="GO" id="GO:0016879">
    <property type="term" value="F:ligase activity, forming carbon-nitrogen bonds"/>
    <property type="evidence" value="ECO:0007669"/>
    <property type="project" value="UniProtKB-UniRule"/>
</dbReference>
<dbReference type="EMBL" id="JQBM01000002">
    <property type="protein sequence ID" value="KRN46694.1"/>
    <property type="molecule type" value="Genomic_DNA"/>
</dbReference>